<dbReference type="InterPro" id="IPR059000">
    <property type="entry name" value="ATPase_P-type_domA"/>
</dbReference>
<feature type="transmembrane region" description="Helical" evidence="15">
    <location>
        <begin position="450"/>
        <end position="473"/>
    </location>
</feature>
<evidence type="ECO:0000256" key="14">
    <source>
        <dbReference type="ARBA" id="ARBA00023136"/>
    </source>
</evidence>
<dbReference type="EMBL" id="SLZR01000008">
    <property type="protein sequence ID" value="TCS40766.1"/>
    <property type="molecule type" value="Genomic_DNA"/>
</dbReference>
<proteinExistence type="inferred from homology"/>
<evidence type="ECO:0000313" key="18">
    <source>
        <dbReference type="Proteomes" id="UP000295793"/>
    </source>
</evidence>
<dbReference type="Proteomes" id="UP000295793">
    <property type="component" value="Unassembled WGS sequence"/>
</dbReference>
<evidence type="ECO:0000256" key="3">
    <source>
        <dbReference type="ARBA" id="ARBA00022448"/>
    </source>
</evidence>
<evidence type="ECO:0000259" key="16">
    <source>
        <dbReference type="PROSITE" id="PS50846"/>
    </source>
</evidence>
<dbReference type="Gene3D" id="3.30.70.100">
    <property type="match status" value="1"/>
</dbReference>
<evidence type="ECO:0000313" key="17">
    <source>
        <dbReference type="EMBL" id="TCS40766.1"/>
    </source>
</evidence>
<dbReference type="GO" id="GO:0043682">
    <property type="term" value="F:P-type divalent copper transporter activity"/>
    <property type="evidence" value="ECO:0007669"/>
    <property type="project" value="TreeGrafter"/>
</dbReference>
<dbReference type="Gene3D" id="3.40.50.1000">
    <property type="entry name" value="HAD superfamily/HAD-like"/>
    <property type="match status" value="1"/>
</dbReference>
<protein>
    <submittedName>
        <fullName evidence="17">Cu2+-exporting ATPase</fullName>
    </submittedName>
</protein>
<feature type="transmembrane region" description="Helical" evidence="15">
    <location>
        <begin position="243"/>
        <end position="265"/>
    </location>
</feature>
<dbReference type="Gene3D" id="3.40.1110.10">
    <property type="entry name" value="Calcium-transporting ATPase, cytoplasmic domain N"/>
    <property type="match status" value="1"/>
</dbReference>
<comment type="caution">
    <text evidence="17">The sequence shown here is derived from an EMBL/GenBank/DDBJ whole genome shotgun (WGS) entry which is preliminary data.</text>
</comment>
<dbReference type="CDD" id="cd02079">
    <property type="entry name" value="P-type_ATPase_HM"/>
    <property type="match status" value="1"/>
</dbReference>
<dbReference type="NCBIfam" id="TIGR01512">
    <property type="entry name" value="ATPase-IB2_Cd"/>
    <property type="match status" value="1"/>
</dbReference>
<keyword evidence="8 15" id="KW-0547">Nucleotide-binding</keyword>
<keyword evidence="10" id="KW-0460">Magnesium</keyword>
<name>A0A4R3I4F1_9GAMM</name>
<comment type="subcellular location">
    <subcellularLocation>
        <location evidence="1">Cell membrane</location>
        <topology evidence="1">Multi-pass membrane protein</topology>
    </subcellularLocation>
</comment>
<dbReference type="SUPFAM" id="SSF55008">
    <property type="entry name" value="HMA, heavy metal-associated domain"/>
    <property type="match status" value="1"/>
</dbReference>
<keyword evidence="3" id="KW-0813">Transport</keyword>
<dbReference type="AlphaFoldDB" id="A0A4R3I4F1"/>
<dbReference type="GO" id="GO:0055070">
    <property type="term" value="P:copper ion homeostasis"/>
    <property type="evidence" value="ECO:0007669"/>
    <property type="project" value="TreeGrafter"/>
</dbReference>
<dbReference type="InterPro" id="IPR027256">
    <property type="entry name" value="P-typ_ATPase_IB"/>
</dbReference>
<evidence type="ECO:0000256" key="12">
    <source>
        <dbReference type="ARBA" id="ARBA00022989"/>
    </source>
</evidence>
<evidence type="ECO:0000256" key="11">
    <source>
        <dbReference type="ARBA" id="ARBA00022967"/>
    </source>
</evidence>
<feature type="transmembrane region" description="Helical" evidence="15">
    <location>
        <begin position="426"/>
        <end position="444"/>
    </location>
</feature>
<feature type="transmembrane region" description="Helical" evidence="15">
    <location>
        <begin position="777"/>
        <end position="795"/>
    </location>
</feature>
<evidence type="ECO:0000256" key="1">
    <source>
        <dbReference type="ARBA" id="ARBA00004651"/>
    </source>
</evidence>
<dbReference type="InterPro" id="IPR036163">
    <property type="entry name" value="HMA_dom_sf"/>
</dbReference>
<dbReference type="SUPFAM" id="SSF81653">
    <property type="entry name" value="Calcium ATPase, transduction domain A"/>
    <property type="match status" value="1"/>
</dbReference>
<feature type="transmembrane region" description="Helical" evidence="15">
    <location>
        <begin position="177"/>
        <end position="198"/>
    </location>
</feature>
<dbReference type="Pfam" id="PF12156">
    <property type="entry name" value="ATPase-cat_bd"/>
    <property type="match status" value="1"/>
</dbReference>
<keyword evidence="4 15" id="KW-1003">Cell membrane</keyword>
<feature type="transmembrane region" description="Helical" evidence="15">
    <location>
        <begin position="753"/>
        <end position="771"/>
    </location>
</feature>
<dbReference type="Gene3D" id="2.70.150.10">
    <property type="entry name" value="Calcium-transporting ATPase, cytoplasmic transduction domain A"/>
    <property type="match status" value="1"/>
</dbReference>
<evidence type="ECO:0000256" key="6">
    <source>
        <dbReference type="ARBA" id="ARBA00022692"/>
    </source>
</evidence>
<dbReference type="Pfam" id="PF00702">
    <property type="entry name" value="Hydrolase"/>
    <property type="match status" value="1"/>
</dbReference>
<keyword evidence="5" id="KW-0597">Phosphoprotein</keyword>
<keyword evidence="18" id="KW-1185">Reference proteome</keyword>
<dbReference type="NCBIfam" id="TIGR01494">
    <property type="entry name" value="ATPase_P-type"/>
    <property type="match status" value="1"/>
</dbReference>
<dbReference type="InterPro" id="IPR023299">
    <property type="entry name" value="ATPase_P-typ_cyto_dom_N"/>
</dbReference>
<dbReference type="NCBIfam" id="TIGR01511">
    <property type="entry name" value="ATPase-IB1_Cu"/>
    <property type="match status" value="1"/>
</dbReference>
<feature type="transmembrane region" description="Helical" evidence="15">
    <location>
        <begin position="210"/>
        <end position="231"/>
    </location>
</feature>
<gene>
    <name evidence="17" type="ORF">BCF53_108131</name>
</gene>
<evidence type="ECO:0000256" key="4">
    <source>
        <dbReference type="ARBA" id="ARBA00022475"/>
    </source>
</evidence>
<dbReference type="InterPro" id="IPR008250">
    <property type="entry name" value="ATPase_P-typ_transduc_dom_A_sf"/>
</dbReference>
<dbReference type="Pfam" id="PF00403">
    <property type="entry name" value="HMA"/>
    <property type="match status" value="1"/>
</dbReference>
<dbReference type="CDD" id="cd00371">
    <property type="entry name" value="HMA"/>
    <property type="match status" value="1"/>
</dbReference>
<dbReference type="GO" id="GO:0005524">
    <property type="term" value="F:ATP binding"/>
    <property type="evidence" value="ECO:0007669"/>
    <property type="project" value="UniProtKB-UniRule"/>
</dbReference>
<dbReference type="PRINTS" id="PR00119">
    <property type="entry name" value="CATATPASE"/>
</dbReference>
<reference evidence="17 18" key="1">
    <citation type="submission" date="2019-03" db="EMBL/GenBank/DDBJ databases">
        <title>Genomic Encyclopedia of Archaeal and Bacterial Type Strains, Phase II (KMG-II): from individual species to whole genera.</title>
        <authorList>
            <person name="Goeker M."/>
        </authorList>
    </citation>
    <scope>NUCLEOTIDE SEQUENCE [LARGE SCALE GENOMIC DNA]</scope>
    <source>
        <strain evidence="17 18">DSM 15388</strain>
    </source>
</reference>
<evidence type="ECO:0000256" key="15">
    <source>
        <dbReference type="RuleBase" id="RU362081"/>
    </source>
</evidence>
<dbReference type="InterPro" id="IPR021993">
    <property type="entry name" value="ATPase-cat-bd"/>
</dbReference>
<dbReference type="PANTHER" id="PTHR43520">
    <property type="entry name" value="ATP7, ISOFORM B"/>
    <property type="match status" value="1"/>
</dbReference>
<dbReference type="NCBIfam" id="TIGR01525">
    <property type="entry name" value="ATPase-IB_hvy"/>
    <property type="match status" value="1"/>
</dbReference>
<keyword evidence="12 15" id="KW-1133">Transmembrane helix</keyword>
<keyword evidence="13" id="KW-0406">Ion transport</keyword>
<evidence type="ECO:0000256" key="13">
    <source>
        <dbReference type="ARBA" id="ARBA00023065"/>
    </source>
</evidence>
<keyword evidence="6 15" id="KW-0812">Transmembrane</keyword>
<evidence type="ECO:0000256" key="7">
    <source>
        <dbReference type="ARBA" id="ARBA00022723"/>
    </source>
</evidence>
<dbReference type="InterPro" id="IPR006121">
    <property type="entry name" value="HMA_dom"/>
</dbReference>
<feature type="domain" description="HMA" evidence="16">
    <location>
        <begin position="93"/>
        <end position="159"/>
    </location>
</feature>
<dbReference type="PROSITE" id="PS50846">
    <property type="entry name" value="HMA_2"/>
    <property type="match status" value="1"/>
</dbReference>
<feature type="transmembrane region" description="Helical" evidence="15">
    <location>
        <begin position="271"/>
        <end position="289"/>
    </location>
</feature>
<dbReference type="GO" id="GO:0016887">
    <property type="term" value="F:ATP hydrolysis activity"/>
    <property type="evidence" value="ECO:0007669"/>
    <property type="project" value="InterPro"/>
</dbReference>
<evidence type="ECO:0000256" key="9">
    <source>
        <dbReference type="ARBA" id="ARBA00022840"/>
    </source>
</evidence>
<comment type="similarity">
    <text evidence="2 15">Belongs to the cation transport ATPase (P-type) (TC 3.A.3) family. Type IB subfamily.</text>
</comment>
<dbReference type="InterPro" id="IPR036412">
    <property type="entry name" value="HAD-like_sf"/>
</dbReference>
<dbReference type="RefSeq" id="WP_132701733.1">
    <property type="nucleotide sequence ID" value="NZ_SLZR01000008.1"/>
</dbReference>
<dbReference type="Pfam" id="PF00122">
    <property type="entry name" value="E1-E2_ATPase"/>
    <property type="match status" value="1"/>
</dbReference>
<keyword evidence="7 15" id="KW-0479">Metal-binding</keyword>
<dbReference type="PROSITE" id="PS01229">
    <property type="entry name" value="COF_2"/>
    <property type="match status" value="1"/>
</dbReference>
<dbReference type="GO" id="GO:0005507">
    <property type="term" value="F:copper ion binding"/>
    <property type="evidence" value="ECO:0007669"/>
    <property type="project" value="TreeGrafter"/>
</dbReference>
<dbReference type="SUPFAM" id="SSF81665">
    <property type="entry name" value="Calcium ATPase, transmembrane domain M"/>
    <property type="match status" value="1"/>
</dbReference>
<dbReference type="PANTHER" id="PTHR43520:SF5">
    <property type="entry name" value="CATION-TRANSPORTING P-TYPE ATPASE-RELATED"/>
    <property type="match status" value="1"/>
</dbReference>
<dbReference type="PROSITE" id="PS00154">
    <property type="entry name" value="ATPASE_E1_E2"/>
    <property type="match status" value="1"/>
</dbReference>
<keyword evidence="14 15" id="KW-0472">Membrane</keyword>
<keyword evidence="11" id="KW-1278">Translocase</keyword>
<dbReference type="OrthoDB" id="9814270at2"/>
<dbReference type="InterPro" id="IPR001757">
    <property type="entry name" value="P_typ_ATPase"/>
</dbReference>
<evidence type="ECO:0000256" key="5">
    <source>
        <dbReference type="ARBA" id="ARBA00022553"/>
    </source>
</evidence>
<dbReference type="InterPro" id="IPR018303">
    <property type="entry name" value="ATPase_P-typ_P_site"/>
</dbReference>
<dbReference type="InterPro" id="IPR023298">
    <property type="entry name" value="ATPase_P-typ_TM_dom_sf"/>
</dbReference>
<dbReference type="InterPro" id="IPR023214">
    <property type="entry name" value="HAD_sf"/>
</dbReference>
<evidence type="ECO:0000256" key="2">
    <source>
        <dbReference type="ARBA" id="ARBA00006024"/>
    </source>
</evidence>
<organism evidence="17 18">
    <name type="scientific">Reinekea marinisedimentorum</name>
    <dbReference type="NCBI Taxonomy" id="230495"/>
    <lineage>
        <taxon>Bacteria</taxon>
        <taxon>Pseudomonadati</taxon>
        <taxon>Pseudomonadota</taxon>
        <taxon>Gammaproteobacteria</taxon>
        <taxon>Oceanospirillales</taxon>
        <taxon>Saccharospirillaceae</taxon>
        <taxon>Reinekea</taxon>
    </lineage>
</organism>
<sequence length="798" mass="87137">MSLEKCFHCGLPNPPKPYTLEVAGKEEYFCCTGCRSAAETIISSGLGDYYRFHQPDQQPVDVDLNAKQQQALKLYDRDDIQSEFVLAVSDELKTATLIIEGVSCSACTWLIEKRLSQLPGIQQAIMNAGTHRLSVGWNPKLLQLSQIFENLFLIGYRAAPFLPDQEEKIRLKTQRQFILRLGVAGIGMMQAMMNAVALYSGDILETHEIWLWWTSLFLTLPVIFISAWPFFTSAYHAIRGRQLSMDVSVSIAIISAFIASVIATITGEGEVFYESVNMFTFFLVLSRFLEFRARTLTGGGNALNGLLPQTCTRLAEGSSCEIPVRDLTEGNLIRLLPGETCPVDGTVEDGASSFDESSLTGEFKGVVKQPGDTIYAGTINQSQPITLKVAKVGSGNTFNLLQQLTERASTEKPRIAELADRGSRQFIWSTLIITLIIGIAWLFIDSDRAFWVVISVLVVTCPCALSLATPTALAQATSRLKADGFVITRGYVLERLAELKEIAFDKTGTLTEGSFAVTAIRLSNPNPDSGFSEQQVRSICSQLERNSEHAVAKAFTGDMASEADMTVKHIEFSAGLGVQGNSEHGTWRLGSSRYTAVPEDEAHSDTTVLFLTLNNRLVASIELQDRFRSTTGPLLNELSGASVTSHVLTGDANRFPAAELQALGLTGQYQAGLSAEEKLEWVKSRPYYPIAVVGDGINDAPVLAGAAVSIAMLNATDLTKSQADVLLLNHNLLTISKALRAARKTKRIIRQNLLWALIYNAIALPVAAMGLVSPWQAAIGMSLSSLLVVGNALRLRRY</sequence>
<dbReference type="GO" id="GO:0005886">
    <property type="term" value="C:plasma membrane"/>
    <property type="evidence" value="ECO:0007669"/>
    <property type="project" value="UniProtKB-SubCell"/>
</dbReference>
<keyword evidence="9 15" id="KW-0067">ATP-binding</keyword>
<dbReference type="SUPFAM" id="SSF56784">
    <property type="entry name" value="HAD-like"/>
    <property type="match status" value="1"/>
</dbReference>
<accession>A0A4R3I4F1</accession>
<evidence type="ECO:0000256" key="8">
    <source>
        <dbReference type="ARBA" id="ARBA00022741"/>
    </source>
</evidence>
<evidence type="ECO:0000256" key="10">
    <source>
        <dbReference type="ARBA" id="ARBA00022842"/>
    </source>
</evidence>